<dbReference type="Gene3D" id="3.30.70.1120">
    <property type="entry name" value="TT1725-like"/>
    <property type="match status" value="1"/>
</dbReference>
<gene>
    <name evidence="1" type="ORF">SAMN06265339_0473</name>
</gene>
<name>A0ABY1NE25_9BACT</name>
<accession>A0ABY1NE25</accession>
<evidence type="ECO:0000313" key="1">
    <source>
        <dbReference type="EMBL" id="SMP07324.1"/>
    </source>
</evidence>
<dbReference type="Pfam" id="PF04456">
    <property type="entry name" value="DUF503"/>
    <property type="match status" value="1"/>
</dbReference>
<evidence type="ECO:0000313" key="2">
    <source>
        <dbReference type="Proteomes" id="UP001157911"/>
    </source>
</evidence>
<dbReference type="RefSeq" id="WP_283399978.1">
    <property type="nucleotide sequence ID" value="NZ_FXUB01000001.1"/>
</dbReference>
<dbReference type="PANTHER" id="PTHR36441:SF1">
    <property type="entry name" value="DUF503 DOMAIN-CONTAINING PROTEIN"/>
    <property type="match status" value="1"/>
</dbReference>
<proteinExistence type="predicted"/>
<evidence type="ECO:0008006" key="3">
    <source>
        <dbReference type="Google" id="ProtNLM"/>
    </source>
</evidence>
<keyword evidence="2" id="KW-1185">Reference proteome</keyword>
<dbReference type="SUPFAM" id="SSF103007">
    <property type="entry name" value="Hypothetical protein TT1725"/>
    <property type="match status" value="1"/>
</dbReference>
<dbReference type="InterPro" id="IPR007546">
    <property type="entry name" value="DUF503"/>
</dbReference>
<comment type="caution">
    <text evidence="1">The sequence shown here is derived from an EMBL/GenBank/DDBJ whole genome shotgun (WGS) entry which is preliminary data.</text>
</comment>
<dbReference type="Proteomes" id="UP001157911">
    <property type="component" value="Unassembled WGS sequence"/>
</dbReference>
<protein>
    <recommendedName>
        <fullName evidence="3">DUF503 domain-containing protein</fullName>
    </recommendedName>
</protein>
<dbReference type="PANTHER" id="PTHR36441">
    <property type="entry name" value="HYPOTHETICAL CYTOSOLIC PROTEIN"/>
    <property type="match status" value="1"/>
</dbReference>
<reference evidence="1 2" key="1">
    <citation type="submission" date="2017-05" db="EMBL/GenBank/DDBJ databases">
        <authorList>
            <person name="Varghese N."/>
            <person name="Submissions S."/>
        </authorList>
    </citation>
    <scope>NUCLEOTIDE SEQUENCE [LARGE SCALE GENOMIC DNA]</scope>
    <source>
        <strain evidence="1 2">DSM 15522</strain>
    </source>
</reference>
<dbReference type="EMBL" id="FXUB01000001">
    <property type="protein sequence ID" value="SMP07324.1"/>
    <property type="molecule type" value="Genomic_DNA"/>
</dbReference>
<sequence>MGVVIGVLELHLFIPQAHSLKEKRAVVKRVVERIKKKFNVSVTEAGDHDKWQSSVIVCVSAGTSQKIVDATLESVISFVEEIVPGNLARYYKEFI</sequence>
<organism evidence="1 2">
    <name type="scientific">Desulfurobacterium pacificum</name>
    <dbReference type="NCBI Taxonomy" id="240166"/>
    <lineage>
        <taxon>Bacteria</taxon>
        <taxon>Pseudomonadati</taxon>
        <taxon>Aquificota</taxon>
        <taxon>Aquificia</taxon>
        <taxon>Desulfurobacteriales</taxon>
        <taxon>Desulfurobacteriaceae</taxon>
        <taxon>Desulfurobacterium</taxon>
    </lineage>
</organism>
<dbReference type="InterPro" id="IPR036746">
    <property type="entry name" value="TT1725-like_sf"/>
</dbReference>